<dbReference type="PANTHER" id="PTHR42047:SF1">
    <property type="entry name" value="PROTEIN, PUTATIVE (AFU_ORTHOLOGUE AFUA_6G03560)-RELATED"/>
    <property type="match status" value="1"/>
</dbReference>
<dbReference type="EMBL" id="LFZO01000091">
    <property type="protein sequence ID" value="KXT14198.1"/>
    <property type="molecule type" value="Genomic_DNA"/>
</dbReference>
<gene>
    <name evidence="1" type="ORF">AC579_2466</name>
</gene>
<dbReference type="AlphaFoldDB" id="A0A139IHK7"/>
<dbReference type="PANTHER" id="PTHR42047">
    <property type="entry name" value="PROTEIN, PUTATIVE (AFU_ORTHOLOGUE AFUA_6G03560)-RELATED"/>
    <property type="match status" value="1"/>
</dbReference>
<dbReference type="STRING" id="113226.A0A139IHK7"/>
<dbReference type="InterPro" id="IPR052820">
    <property type="entry name" value="PhiA_domain"/>
</dbReference>
<name>A0A139IHK7_9PEZI</name>
<organism evidence="1 2">
    <name type="scientific">Pseudocercospora musae</name>
    <dbReference type="NCBI Taxonomy" id="113226"/>
    <lineage>
        <taxon>Eukaryota</taxon>
        <taxon>Fungi</taxon>
        <taxon>Dikarya</taxon>
        <taxon>Ascomycota</taxon>
        <taxon>Pezizomycotina</taxon>
        <taxon>Dothideomycetes</taxon>
        <taxon>Dothideomycetidae</taxon>
        <taxon>Mycosphaerellales</taxon>
        <taxon>Mycosphaerellaceae</taxon>
        <taxon>Pseudocercospora</taxon>
    </lineage>
</organism>
<evidence type="ECO:0000313" key="1">
    <source>
        <dbReference type="EMBL" id="KXT14198.1"/>
    </source>
</evidence>
<keyword evidence="2" id="KW-1185">Reference proteome</keyword>
<comment type="caution">
    <text evidence="1">The sequence shown here is derived from an EMBL/GenBank/DDBJ whole genome shotgun (WGS) entry which is preliminary data.</text>
</comment>
<evidence type="ECO:0000313" key="2">
    <source>
        <dbReference type="Proteomes" id="UP000073492"/>
    </source>
</evidence>
<proteinExistence type="predicted"/>
<dbReference type="OrthoDB" id="5430620at2759"/>
<protein>
    <submittedName>
        <fullName evidence="1">Uncharacterized protein</fullName>
    </submittedName>
</protein>
<accession>A0A139IHK7</accession>
<reference evidence="1 2" key="1">
    <citation type="submission" date="2015-07" db="EMBL/GenBank/DDBJ databases">
        <title>Comparative genomics of the Sigatoka disease complex on banana suggests a link between parallel evolutionary changes in Pseudocercospora fijiensis and Pseudocercospora eumusae and increased virulence on the banana host.</title>
        <authorList>
            <person name="Chang T.-C."/>
            <person name="Salvucci A."/>
            <person name="Crous P.W."/>
            <person name="Stergiopoulos I."/>
        </authorList>
    </citation>
    <scope>NUCLEOTIDE SEQUENCE [LARGE SCALE GENOMIC DNA]</scope>
    <source>
        <strain evidence="1 2">CBS 116634</strain>
    </source>
</reference>
<sequence>MEVKDRSSREPCISLIPGSAEFLYRTPFQNVRKVLPMSSRPTPGINLLIRSPSAAQNSSPPRLCIDLEAIVANESISFTGVAIRSGSDIQYAPIAASGTNFWLNKDTATYTPSNVPVNTNATTSTVFGFYLPSDTLALDVTVPGGQQVYVSADGALKYTVAHSANTGEGSAVNGFGIAQGHLLFENNDFIAVATNETSNIPDGKGTAYQIYAASRTNLTGQGFAFRAIEFEGETAWQYS</sequence>
<dbReference type="Proteomes" id="UP000073492">
    <property type="component" value="Unassembled WGS sequence"/>
</dbReference>